<name>A0A9N9KXR1_9HELO</name>
<reference evidence="3" key="1">
    <citation type="submission" date="2021-07" db="EMBL/GenBank/DDBJ databases">
        <authorList>
            <person name="Durling M."/>
        </authorList>
    </citation>
    <scope>NUCLEOTIDE SEQUENCE</scope>
</reference>
<feature type="compositionally biased region" description="Basic and acidic residues" evidence="2">
    <location>
        <begin position="340"/>
        <end position="349"/>
    </location>
</feature>
<gene>
    <name evidence="3" type="ORF">HYFRA_00011668</name>
</gene>
<feature type="compositionally biased region" description="Basic and acidic residues" evidence="2">
    <location>
        <begin position="506"/>
        <end position="516"/>
    </location>
</feature>
<feature type="region of interest" description="Disordered" evidence="2">
    <location>
        <begin position="312"/>
        <end position="366"/>
    </location>
</feature>
<evidence type="ECO:0008006" key="5">
    <source>
        <dbReference type="Google" id="ProtNLM"/>
    </source>
</evidence>
<feature type="compositionally biased region" description="Polar residues" evidence="2">
    <location>
        <begin position="393"/>
        <end position="406"/>
    </location>
</feature>
<feature type="compositionally biased region" description="Low complexity" evidence="2">
    <location>
        <begin position="647"/>
        <end position="662"/>
    </location>
</feature>
<accession>A0A9N9KXR1</accession>
<feature type="compositionally biased region" description="Polar residues" evidence="2">
    <location>
        <begin position="680"/>
        <end position="690"/>
    </location>
</feature>
<evidence type="ECO:0000313" key="3">
    <source>
        <dbReference type="EMBL" id="CAG8955799.1"/>
    </source>
</evidence>
<feature type="region of interest" description="Disordered" evidence="2">
    <location>
        <begin position="387"/>
        <end position="737"/>
    </location>
</feature>
<evidence type="ECO:0000256" key="2">
    <source>
        <dbReference type="SAM" id="MobiDB-lite"/>
    </source>
</evidence>
<feature type="region of interest" description="Disordered" evidence="2">
    <location>
        <begin position="223"/>
        <end position="262"/>
    </location>
</feature>
<feature type="compositionally biased region" description="Basic and acidic residues" evidence="2">
    <location>
        <begin position="458"/>
        <end position="473"/>
    </location>
</feature>
<feature type="region of interest" description="Disordered" evidence="2">
    <location>
        <begin position="756"/>
        <end position="796"/>
    </location>
</feature>
<dbReference type="OrthoDB" id="10251744at2759"/>
<dbReference type="Proteomes" id="UP000696280">
    <property type="component" value="Unassembled WGS sequence"/>
</dbReference>
<keyword evidence="4" id="KW-1185">Reference proteome</keyword>
<feature type="compositionally biased region" description="Polar residues" evidence="2">
    <location>
        <begin position="567"/>
        <end position="581"/>
    </location>
</feature>
<protein>
    <recommendedName>
        <fullName evidence="5">Centrosomin N-terminal motif 1 domain-containing protein</fullName>
    </recommendedName>
</protein>
<feature type="compositionally biased region" description="Polar residues" evidence="2">
    <location>
        <begin position="527"/>
        <end position="540"/>
    </location>
</feature>
<evidence type="ECO:0000313" key="4">
    <source>
        <dbReference type="Proteomes" id="UP000696280"/>
    </source>
</evidence>
<feature type="compositionally biased region" description="Low complexity" evidence="2">
    <location>
        <begin position="486"/>
        <end position="500"/>
    </location>
</feature>
<feature type="coiled-coil region" evidence="1">
    <location>
        <begin position="133"/>
        <end position="215"/>
    </location>
</feature>
<feature type="region of interest" description="Disordered" evidence="2">
    <location>
        <begin position="1"/>
        <end position="109"/>
    </location>
</feature>
<feature type="compositionally biased region" description="Polar residues" evidence="2">
    <location>
        <begin position="19"/>
        <end position="55"/>
    </location>
</feature>
<dbReference type="EMBL" id="CAJVRL010000066">
    <property type="protein sequence ID" value="CAG8955799.1"/>
    <property type="molecule type" value="Genomic_DNA"/>
</dbReference>
<evidence type="ECO:0000256" key="1">
    <source>
        <dbReference type="SAM" id="Coils"/>
    </source>
</evidence>
<feature type="compositionally biased region" description="Basic and acidic residues" evidence="2">
    <location>
        <begin position="62"/>
        <end position="102"/>
    </location>
</feature>
<organism evidence="3 4">
    <name type="scientific">Hymenoscyphus fraxineus</name>
    <dbReference type="NCBI Taxonomy" id="746836"/>
    <lineage>
        <taxon>Eukaryota</taxon>
        <taxon>Fungi</taxon>
        <taxon>Dikarya</taxon>
        <taxon>Ascomycota</taxon>
        <taxon>Pezizomycotina</taxon>
        <taxon>Leotiomycetes</taxon>
        <taxon>Helotiales</taxon>
        <taxon>Helotiaceae</taxon>
        <taxon>Hymenoscyphus</taxon>
    </lineage>
</organism>
<proteinExistence type="predicted"/>
<keyword evidence="1" id="KW-0175">Coiled coil</keyword>
<comment type="caution">
    <text evidence="3">The sequence shown here is derived from an EMBL/GenBank/DDBJ whole genome shotgun (WGS) entry which is preliminary data.</text>
</comment>
<dbReference type="AlphaFoldDB" id="A0A9N9KXR1"/>
<sequence length="796" mass="87639">MEDSSQGSYRSRVLRPESRSSNNTRMTPASSSNGSSAHLPTRMNPNSNGRTTPSGGASLLQERLRDRKVETSRSLRRGSVDSHHLRDREVQSSPINREDKRPGSGGVKAMGVKSMEEQASTLHKQNFDLKLELYHRRQRQEDLEKRLEAAEKRIEQQAETEEINDQLVAEMEKLIAELETREQALEEAVTVIVRLEDEVEQLKQARERVQSIEADYQSTYFRLSHKGDYPSSPPEFDDRKNTRSGNSVPRMPSFLSEKSEGTEALRSLYLPTSKRNFSEATLAPGADVTPANGMDSPRLSMLSESSFVSVYGEKSMQLDNGPHRPESPSPPRRHRANRSSVEKWIDERPATVVPARQVSRSGLQKSQYKSINSMMEQLDSPLQRLEKLKYTLNKHNSSQSVSQRSLQPPAFSSPRRLRTAKESSRGSLSNQDSFEQRNLPPTPDTFTSDTLRNLQKLQGERSASENPPTREDSYLSGKALFPPGYPSRSRYPSDSSSRPHSAGETVRSRRDGHGWESEAQGDFAETASISSASSMYNGPGTQRRKRVVTPDLFTFGNQDREWGPEPTYNTSAHVPHSSNAAADQYRAARRSSMFEHPQSDDIVLPRSARITDLSSSGTVSPPDRHSSLSAATRLKKNPPNDPPTPTQPSQQPAAASPAKSSKISQLSGKLFGRGGRSEASPGSPNKSQGILTPLSEGFSEEARATPPPIRRNRTSMPASVTLGSGEARPTTAAGFGPARRATDFSAYDGIAENGQVVHGTPDVESSEGKNSPLSGGVGRKWFGIGRPGSGSISRRH</sequence>
<feature type="compositionally biased region" description="Polar residues" evidence="2">
    <location>
        <begin position="444"/>
        <end position="456"/>
    </location>
</feature>